<accession>A0A8D9BM54</accession>
<evidence type="ECO:0000313" key="2">
    <source>
        <dbReference type="EMBL" id="CAG6787969.1"/>
    </source>
</evidence>
<dbReference type="EMBL" id="HBUF01657016">
    <property type="protein sequence ID" value="CAG6787968.1"/>
    <property type="molecule type" value="Transcribed_RNA"/>
</dbReference>
<evidence type="ECO:0000256" key="1">
    <source>
        <dbReference type="SAM" id="MobiDB-lite"/>
    </source>
</evidence>
<name>A0A8D9BM54_9HEMI</name>
<feature type="compositionally biased region" description="Basic and acidic residues" evidence="1">
    <location>
        <begin position="57"/>
        <end position="74"/>
    </location>
</feature>
<reference evidence="2" key="1">
    <citation type="submission" date="2021-05" db="EMBL/GenBank/DDBJ databases">
        <authorList>
            <person name="Alioto T."/>
            <person name="Alioto T."/>
            <person name="Gomez Garrido J."/>
        </authorList>
    </citation>
    <scope>NUCLEOTIDE SEQUENCE</scope>
</reference>
<dbReference type="EMBL" id="HBUF01657017">
    <property type="protein sequence ID" value="CAG6787969.1"/>
    <property type="molecule type" value="Transcribed_RNA"/>
</dbReference>
<proteinExistence type="predicted"/>
<dbReference type="AlphaFoldDB" id="A0A8D9BM54"/>
<sequence length="142" mass="16489">MMKRESKSWKQVKKHIGKTLTTKNLELQKQLDSKELKQTTASTELIDETNKLNTRSRSGESDGNRNSNKNESDITNRSAQLWSKCEMNMSDIVSSVWRNKLNYKCVQAFCKYLDQNPQIKKPDYLIEMNMFSETGSEVQTKV</sequence>
<feature type="region of interest" description="Disordered" evidence="1">
    <location>
        <begin position="23"/>
        <end position="75"/>
    </location>
</feature>
<dbReference type="EMBL" id="HBUF01153962">
    <property type="protein sequence ID" value="CAG6648761.1"/>
    <property type="molecule type" value="Transcribed_RNA"/>
</dbReference>
<organism evidence="2">
    <name type="scientific">Cacopsylla melanoneura</name>
    <dbReference type="NCBI Taxonomy" id="428564"/>
    <lineage>
        <taxon>Eukaryota</taxon>
        <taxon>Metazoa</taxon>
        <taxon>Ecdysozoa</taxon>
        <taxon>Arthropoda</taxon>
        <taxon>Hexapoda</taxon>
        <taxon>Insecta</taxon>
        <taxon>Pterygota</taxon>
        <taxon>Neoptera</taxon>
        <taxon>Paraneoptera</taxon>
        <taxon>Hemiptera</taxon>
        <taxon>Sternorrhyncha</taxon>
        <taxon>Psylloidea</taxon>
        <taxon>Psyllidae</taxon>
        <taxon>Psyllinae</taxon>
        <taxon>Cacopsylla</taxon>
    </lineage>
</organism>
<protein>
    <submittedName>
        <fullName evidence="2">Uncharacterized protein</fullName>
    </submittedName>
</protein>